<accession>A0A8T2Y7C8</accession>
<feature type="transmembrane region" description="Helical" evidence="13">
    <location>
        <begin position="1312"/>
        <end position="1336"/>
    </location>
</feature>
<feature type="transmembrane region" description="Helical" evidence="13">
    <location>
        <begin position="204"/>
        <end position="223"/>
    </location>
</feature>
<feature type="transmembrane region" description="Helical" evidence="13">
    <location>
        <begin position="149"/>
        <end position="166"/>
    </location>
</feature>
<dbReference type="InterPro" id="IPR004696">
    <property type="entry name" value="Tpt_PEP_transl"/>
</dbReference>
<feature type="transmembrane region" description="Helical" evidence="13">
    <location>
        <begin position="260"/>
        <end position="279"/>
    </location>
</feature>
<feature type="transmembrane region" description="Helical" evidence="13">
    <location>
        <begin position="751"/>
        <end position="776"/>
    </location>
</feature>
<comment type="caution">
    <text evidence="15">The sequence shown here is derived from an EMBL/GenBank/DDBJ whole genome shotgun (WGS) entry which is preliminary data.</text>
</comment>
<keyword evidence="8" id="KW-0067">ATP-binding</keyword>
<dbReference type="NCBIfam" id="TIGR00817">
    <property type="entry name" value="tpt"/>
    <property type="match status" value="1"/>
</dbReference>
<evidence type="ECO:0000256" key="6">
    <source>
        <dbReference type="ARBA" id="ARBA00022692"/>
    </source>
</evidence>
<keyword evidence="3" id="KW-0813">Transport</keyword>
<feature type="region of interest" description="Disordered" evidence="12">
    <location>
        <begin position="419"/>
        <end position="444"/>
    </location>
</feature>
<keyword evidence="5" id="KW-0934">Plastid</keyword>
<dbReference type="GO" id="GO:0015605">
    <property type="term" value="F:organophosphate ester transmembrane transporter activity"/>
    <property type="evidence" value="ECO:0007669"/>
    <property type="project" value="UniProtKB-ARBA"/>
</dbReference>
<sequence>MASTIRTNSIHSPINASRLSILYLSRDRISPSNVLFKTPSQSLLATKAKRFAFSPFPENRKSLVDKTLSFPGWTQQIRLTSSIVVKAADDAEGHAEPAKSFGERFPALVTGFFFFTCFVSVVHLLVGVVYCLVSWGVGLPKRAPIDKELLALLTPVAFCHALGHVMSNVSFAAVAVSFTHTIKALEPFFSAAASQFVLGHQIPLSLWLSLAPVVIGVSMASLTELSFNWTGFISAMISNIAFTYRSIYSKKAMTGMDSTNVYAYISIIALLVCIPPAVLIEGPQLMQHGFRDAIAKVGLVKFLSDLFWIGMFYHLYNQVATNTLERVAPLTHAVGNVLKRVFVIGFSIVVFGNRISTQTGIGTAIAIAGVAIYSLIKANMEEQKRLHSEEKVVVFVLTVEFAGFLFFVDVASGCTYPASATSSTGNTSNSGTAPTGTNTPSSIIPPPPSSVFTGLGPTGTTVVNGVASQFKGTNLWFSSEDASDNAVVNQLRKGYVYETLLNYDVQYDNTWIYDKIHHEINQFCSHHTLQEVYIDVFDQRQRVVEKETETTKKMAISEAEKNANVPNMVPDQRLLGNFLQRMSGEMARIVNLEELFSQITLQIPLTIESRRTEGATSPRFQKGFSGIPSSIILPTEGIIGIALEMYVVESKGGAIACMLLALFFLGTWPAVMTLLERRGRLPQHTYLDYSITNLLAAVIIAFTFGEIGKSTHEAPNFLTQLSQLSDNWPSVMFAMAGGVVLSLGNLSTQYAWAFVGLSVTEVITASITVVIGTTLNYFLDDKINNAKILFPGVGCFLIAVCLASAVHSSNAADNRAKLSCLSNDDKLRSVATDISTSGEAFPEKERRAKFGTAVFLVELENRRAIKVFGKSTLIGLAITFFAGICFSLFSPAFNLASNDQWHTLKKGVPKLVVYTAFFWFSVSCFVLAIILNVTFLYHPVLDLPRSSLKAYINDWNGRGWAFLAGLLCGFGNGLQFMGGQAAGYAAADAVQALPLVSTFWGILLFGEYRKSSRRTVFLVHQTTFDFLKRFRNYLLNMYLVESKGGAIVCMLFSLFFLGTWPAIMTLLERRGRLPQHTYLDYSITNLLAAVIIALTLGEIGSGRPNFTTQLSQDNWPSIMFAMAGGVVLSLGNLSTQYAWAFVGLSVTEVITSSITVVIGTTLNYFLDDKINKAEILFPGVGCFLIAVCLGSAVHSSNAADNRAKLKGLTSDNKNVTETVGSSAYSNEASQNKGVKDMENGSSTPEKAKAGTADFLIELENRRSIKVFGRSTLIGLSITFFAGFCFSLFSPAFNLATNDQWHTLKKGVPKLVVYTAFFWFSVSCFVLAIILNVTFLYRPVLNLPRSSLKAYVNDWNGRGWAFLAGLLCGFGNGLQFMGGQAAGYAAADAVQALPLVSTFWGILIFGEYRKSSRRTYILLVNMLFMFIAAVGILMASSGHRK</sequence>
<evidence type="ECO:0000256" key="2">
    <source>
        <dbReference type="ARBA" id="ARBA00005931"/>
    </source>
</evidence>
<dbReference type="PANTHER" id="PTHR31081">
    <property type="entry name" value="UREIDE PERMEASE 1-RELATED-RELATED"/>
    <property type="match status" value="1"/>
</dbReference>
<feature type="transmembrane region" description="Helical" evidence="13">
    <location>
        <begin position="112"/>
        <end position="137"/>
    </location>
</feature>
<evidence type="ECO:0000256" key="5">
    <source>
        <dbReference type="ARBA" id="ARBA00022640"/>
    </source>
</evidence>
<feature type="transmembrane region" description="Helical" evidence="13">
    <location>
        <begin position="229"/>
        <end position="248"/>
    </location>
</feature>
<keyword evidence="7" id="KW-0547">Nucleotide-binding</keyword>
<feature type="transmembrane region" description="Helical" evidence="13">
    <location>
        <begin position="361"/>
        <end position="380"/>
    </location>
</feature>
<dbReference type="GO" id="GO:0015120">
    <property type="term" value="F:phosphoglycerate transmembrane transporter activity"/>
    <property type="evidence" value="ECO:0007669"/>
    <property type="project" value="UniProtKB-ARBA"/>
</dbReference>
<evidence type="ECO:0000256" key="1">
    <source>
        <dbReference type="ARBA" id="ARBA00004508"/>
    </source>
</evidence>
<dbReference type="GO" id="GO:0005274">
    <property type="term" value="F:allantoin:proton symporter activity"/>
    <property type="evidence" value="ECO:0007669"/>
    <property type="project" value="TreeGrafter"/>
</dbReference>
<feature type="transmembrane region" description="Helical" evidence="13">
    <location>
        <begin position="1083"/>
        <end position="1102"/>
    </location>
</feature>
<feature type="transmembrane region" description="Helical" evidence="13">
    <location>
        <begin position="913"/>
        <end position="938"/>
    </location>
</feature>
<reference evidence="15" key="1">
    <citation type="journal article" date="2021" name="J. Hered.">
        <title>Genome Assembly of Salicaceae Populus deltoides (Eastern Cottonwood) I-69 Based on Nanopore Sequencing and Hi-C Technologies.</title>
        <authorList>
            <person name="Bai S."/>
            <person name="Wu H."/>
            <person name="Zhang J."/>
            <person name="Pan Z."/>
            <person name="Zhao W."/>
            <person name="Li Z."/>
            <person name="Tong C."/>
        </authorList>
    </citation>
    <scope>NUCLEOTIDE SEQUENCE</scope>
    <source>
        <tissue evidence="15">Leaf</tissue>
    </source>
</reference>
<feature type="transmembrane region" description="Helical" evidence="13">
    <location>
        <begin position="1044"/>
        <end position="1063"/>
    </location>
</feature>
<feature type="transmembrane region" description="Helical" evidence="13">
    <location>
        <begin position="1415"/>
        <end position="1434"/>
    </location>
</feature>
<evidence type="ECO:0000256" key="12">
    <source>
        <dbReference type="SAM" id="MobiDB-lite"/>
    </source>
</evidence>
<evidence type="ECO:0000256" key="3">
    <source>
        <dbReference type="ARBA" id="ARBA00022448"/>
    </source>
</evidence>
<evidence type="ECO:0000313" key="15">
    <source>
        <dbReference type="EMBL" id="KAH8501073.1"/>
    </source>
</evidence>
<evidence type="ECO:0000256" key="7">
    <source>
        <dbReference type="ARBA" id="ARBA00022741"/>
    </source>
</evidence>
<comment type="similarity">
    <text evidence="2">Belongs to the plant ureide permease (TC 2.A.7.19) family.</text>
</comment>
<feature type="transmembrane region" description="Helical" evidence="13">
    <location>
        <begin position="299"/>
        <end position="316"/>
    </location>
</feature>
<keyword evidence="16" id="KW-1185">Reference proteome</keyword>
<name>A0A8T2Y7C8_POPDE</name>
<dbReference type="EMBL" id="JACEGQ020000008">
    <property type="protein sequence ID" value="KAH8501073.1"/>
    <property type="molecule type" value="Genomic_DNA"/>
</dbReference>
<feature type="compositionally biased region" description="Low complexity" evidence="12">
    <location>
        <begin position="419"/>
        <end position="442"/>
    </location>
</feature>
<protein>
    <recommendedName>
        <fullName evidence="14">Sugar phosphate transporter domain-containing protein</fullName>
    </recommendedName>
</protein>
<feature type="transmembrane region" description="Helical" evidence="13">
    <location>
        <begin position="1114"/>
        <end position="1131"/>
    </location>
</feature>
<feature type="transmembrane region" description="Helical" evidence="13">
    <location>
        <begin position="337"/>
        <end position="355"/>
    </location>
</feature>
<evidence type="ECO:0000256" key="11">
    <source>
        <dbReference type="ARBA" id="ARBA00023136"/>
    </source>
</evidence>
<dbReference type="InterPro" id="IPR037185">
    <property type="entry name" value="EmrE-like"/>
</dbReference>
<evidence type="ECO:0000313" key="16">
    <source>
        <dbReference type="Proteomes" id="UP000807159"/>
    </source>
</evidence>
<feature type="region of interest" description="Disordered" evidence="12">
    <location>
        <begin position="1222"/>
        <end position="1246"/>
    </location>
</feature>
<feature type="transmembrane region" description="Helical" evidence="13">
    <location>
        <begin position="959"/>
        <end position="978"/>
    </location>
</feature>
<keyword evidence="6 13" id="KW-0812">Transmembrane</keyword>
<feature type="transmembrane region" description="Helical" evidence="13">
    <location>
        <begin position="1383"/>
        <end position="1403"/>
    </location>
</feature>
<evidence type="ECO:0000256" key="9">
    <source>
        <dbReference type="ARBA" id="ARBA00022946"/>
    </source>
</evidence>
<proteinExistence type="inferred from homology"/>
<feature type="transmembrane region" description="Helical" evidence="13">
    <location>
        <begin position="1357"/>
        <end position="1377"/>
    </location>
</feature>
<dbReference type="Pfam" id="PF03151">
    <property type="entry name" value="TPT"/>
    <property type="match status" value="1"/>
</dbReference>
<dbReference type="GO" id="GO:0015505">
    <property type="term" value="F:uracil:monoatomic cation symporter activity"/>
    <property type="evidence" value="ECO:0007669"/>
    <property type="project" value="TreeGrafter"/>
</dbReference>
<dbReference type="InterPro" id="IPR009834">
    <property type="entry name" value="Ureide_permease"/>
</dbReference>
<feature type="compositionally biased region" description="Polar residues" evidence="12">
    <location>
        <begin position="1222"/>
        <end position="1232"/>
    </location>
</feature>
<feature type="transmembrane region" description="Helical" evidence="13">
    <location>
        <begin position="727"/>
        <end position="744"/>
    </location>
</feature>
<dbReference type="InterPro" id="IPR030189">
    <property type="entry name" value="UPS_plant"/>
</dbReference>
<feature type="transmembrane region" description="Helical" evidence="13">
    <location>
        <begin position="1271"/>
        <end position="1292"/>
    </location>
</feature>
<comment type="subcellular location">
    <subcellularLocation>
        <location evidence="1">Plastid</location>
        <location evidence="1">Chloroplast membrane</location>
        <topology evidence="1">Multi-pass membrane protein</topology>
    </subcellularLocation>
</comment>
<keyword evidence="4" id="KW-0150">Chloroplast</keyword>
<dbReference type="Pfam" id="PF07168">
    <property type="entry name" value="Ureide_permease"/>
    <property type="match status" value="2"/>
</dbReference>
<dbReference type="PANTHER" id="PTHR31081:SF5">
    <property type="entry name" value="UREIDE PERMEASE 1-RELATED"/>
    <property type="match status" value="1"/>
</dbReference>
<evidence type="ECO:0000259" key="14">
    <source>
        <dbReference type="Pfam" id="PF03151"/>
    </source>
</evidence>
<feature type="transmembrane region" description="Helical" evidence="13">
    <location>
        <begin position="653"/>
        <end position="675"/>
    </location>
</feature>
<organism evidence="15 16">
    <name type="scientific">Populus deltoides</name>
    <name type="common">Eastern poplar</name>
    <name type="synonym">Eastern cottonwood</name>
    <dbReference type="NCBI Taxonomy" id="3696"/>
    <lineage>
        <taxon>Eukaryota</taxon>
        <taxon>Viridiplantae</taxon>
        <taxon>Streptophyta</taxon>
        <taxon>Embryophyta</taxon>
        <taxon>Tracheophyta</taxon>
        <taxon>Spermatophyta</taxon>
        <taxon>Magnoliopsida</taxon>
        <taxon>eudicotyledons</taxon>
        <taxon>Gunneridae</taxon>
        <taxon>Pentapetalae</taxon>
        <taxon>rosids</taxon>
        <taxon>fabids</taxon>
        <taxon>Malpighiales</taxon>
        <taxon>Salicaceae</taxon>
        <taxon>Saliceae</taxon>
        <taxon>Populus</taxon>
    </lineage>
</organism>
<keyword evidence="10 13" id="KW-1133">Transmembrane helix</keyword>
<feature type="transmembrane region" description="Helical" evidence="13">
    <location>
        <begin position="788"/>
        <end position="807"/>
    </location>
</feature>
<evidence type="ECO:0000256" key="4">
    <source>
        <dbReference type="ARBA" id="ARBA00022528"/>
    </source>
</evidence>
<dbReference type="SUPFAM" id="SSF103481">
    <property type="entry name" value="Multidrug resistance efflux transporter EmrE"/>
    <property type="match status" value="1"/>
</dbReference>
<evidence type="ECO:0000256" key="8">
    <source>
        <dbReference type="ARBA" id="ARBA00022840"/>
    </source>
</evidence>
<evidence type="ECO:0000256" key="13">
    <source>
        <dbReference type="SAM" id="Phobius"/>
    </source>
</evidence>
<feature type="transmembrane region" description="Helical" evidence="13">
    <location>
        <begin position="687"/>
        <end position="707"/>
    </location>
</feature>
<dbReference type="Proteomes" id="UP000807159">
    <property type="component" value="Chromosome 8"/>
</dbReference>
<keyword evidence="9" id="KW-0809">Transit peptide</keyword>
<feature type="transmembrane region" description="Helical" evidence="13">
    <location>
        <begin position="1137"/>
        <end position="1166"/>
    </location>
</feature>
<feature type="domain" description="Sugar phosphate transporter" evidence="14">
    <location>
        <begin position="114"/>
        <end position="374"/>
    </location>
</feature>
<dbReference type="GO" id="GO:0031969">
    <property type="term" value="C:chloroplast membrane"/>
    <property type="evidence" value="ECO:0007669"/>
    <property type="project" value="UniProtKB-SubCell"/>
</dbReference>
<feature type="transmembrane region" description="Helical" evidence="13">
    <location>
        <begin position="872"/>
        <end position="893"/>
    </location>
</feature>
<gene>
    <name evidence="15" type="ORF">H0E87_016049</name>
</gene>
<dbReference type="InterPro" id="IPR004853">
    <property type="entry name" value="Sugar_P_trans_dom"/>
</dbReference>
<dbReference type="GO" id="GO:0005524">
    <property type="term" value="F:ATP binding"/>
    <property type="evidence" value="ECO:0007669"/>
    <property type="project" value="UniProtKB-KW"/>
</dbReference>
<evidence type="ECO:0000256" key="10">
    <source>
        <dbReference type="ARBA" id="ARBA00022989"/>
    </source>
</evidence>
<keyword evidence="11 13" id="KW-0472">Membrane</keyword>